<dbReference type="EMBL" id="PYGD01000004">
    <property type="protein sequence ID" value="PSK91938.1"/>
    <property type="molecule type" value="Genomic_DNA"/>
</dbReference>
<dbReference type="Proteomes" id="UP000240572">
    <property type="component" value="Unassembled WGS sequence"/>
</dbReference>
<organism evidence="2 3">
    <name type="scientific">Taibaiella chishuiensis</name>
    <dbReference type="NCBI Taxonomy" id="1434707"/>
    <lineage>
        <taxon>Bacteria</taxon>
        <taxon>Pseudomonadati</taxon>
        <taxon>Bacteroidota</taxon>
        <taxon>Chitinophagia</taxon>
        <taxon>Chitinophagales</taxon>
        <taxon>Chitinophagaceae</taxon>
        <taxon>Taibaiella</taxon>
    </lineage>
</organism>
<evidence type="ECO:0000313" key="2">
    <source>
        <dbReference type="EMBL" id="PSK91938.1"/>
    </source>
</evidence>
<keyword evidence="1" id="KW-0732">Signal</keyword>
<protein>
    <recommendedName>
        <fullName evidence="4">Outer membrane beta-barrel porin/alpha-amylase</fullName>
    </recommendedName>
</protein>
<evidence type="ECO:0000256" key="1">
    <source>
        <dbReference type="SAM" id="SignalP"/>
    </source>
</evidence>
<sequence length="306" mass="33633">MKKITVLLFLLLYSMSTWACDICGCGAGSSYIGILPEFNTQIIGLRYRYNQVQTHLGPGGAPSYLTTDEGYHTAELWGGWTFGNRVRLMAYVPLAFNTKQSQEKNDSKTGLGDAAIQGFYRLLNTRRTVGKSKLLIHDLWVGGGVKLPSGRYEPADKDETGRSANLFQLGTGSVDFMLTAMYDIRLQDAGLNLTGSYKINTTNSYDYYYGNKFSGSAQLYYKFRIKDVATLAPNAGISYENSVHDLDGGYSVYTSGGTILFGTLGGELVYKKIALGGNWQPPFSQNLANGAVKAHNKMMVHVALMF</sequence>
<comment type="caution">
    <text evidence="2">The sequence shown here is derived from an EMBL/GenBank/DDBJ whole genome shotgun (WGS) entry which is preliminary data.</text>
</comment>
<evidence type="ECO:0000313" key="3">
    <source>
        <dbReference type="Proteomes" id="UP000240572"/>
    </source>
</evidence>
<keyword evidence="3" id="KW-1185">Reference proteome</keyword>
<feature type="chain" id="PRO_5015197596" description="Outer membrane beta-barrel porin/alpha-amylase" evidence="1">
    <location>
        <begin position="20"/>
        <end position="306"/>
    </location>
</feature>
<dbReference type="RefSeq" id="WP_106523020.1">
    <property type="nucleotide sequence ID" value="NZ_PYGD01000004.1"/>
</dbReference>
<accession>A0A2P8D3Y3</accession>
<gene>
    <name evidence="2" type="ORF">B0I18_10432</name>
</gene>
<dbReference type="AlphaFoldDB" id="A0A2P8D3Y3"/>
<name>A0A2P8D3Y3_9BACT</name>
<proteinExistence type="predicted"/>
<feature type="signal peptide" evidence="1">
    <location>
        <begin position="1"/>
        <end position="19"/>
    </location>
</feature>
<reference evidence="2 3" key="1">
    <citation type="submission" date="2018-03" db="EMBL/GenBank/DDBJ databases">
        <title>Genomic Encyclopedia of Type Strains, Phase III (KMG-III): the genomes of soil and plant-associated and newly described type strains.</title>
        <authorList>
            <person name="Whitman W."/>
        </authorList>
    </citation>
    <scope>NUCLEOTIDE SEQUENCE [LARGE SCALE GENOMIC DNA]</scope>
    <source>
        <strain evidence="2 3">CGMCC 1.12700</strain>
    </source>
</reference>
<dbReference type="OrthoDB" id="1405967at2"/>
<evidence type="ECO:0008006" key="4">
    <source>
        <dbReference type="Google" id="ProtNLM"/>
    </source>
</evidence>